<dbReference type="RefSeq" id="WP_117679352.1">
    <property type="nucleotide sequence ID" value="NZ_QSRJ01000004.1"/>
</dbReference>
<comment type="caution">
    <text evidence="1">The sequence shown here is derived from an EMBL/GenBank/DDBJ whole genome shotgun (WGS) entry which is preliminary data.</text>
</comment>
<reference evidence="1 2" key="1">
    <citation type="submission" date="2018-08" db="EMBL/GenBank/DDBJ databases">
        <title>A genome reference for cultivated species of the human gut microbiota.</title>
        <authorList>
            <person name="Zou Y."/>
            <person name="Xue W."/>
            <person name="Luo G."/>
        </authorList>
    </citation>
    <scope>NUCLEOTIDE SEQUENCE [LARGE SCALE GENOMIC DNA]</scope>
    <source>
        <strain evidence="1 2">TF08-14</strain>
    </source>
</reference>
<organism evidence="1 2">
    <name type="scientific">Collinsella tanakaei</name>
    <dbReference type="NCBI Taxonomy" id="626935"/>
    <lineage>
        <taxon>Bacteria</taxon>
        <taxon>Bacillati</taxon>
        <taxon>Actinomycetota</taxon>
        <taxon>Coriobacteriia</taxon>
        <taxon>Coriobacteriales</taxon>
        <taxon>Coriobacteriaceae</taxon>
        <taxon>Collinsella</taxon>
    </lineage>
</organism>
<sequence>MASEMDIQPCAVDQPQAPSVIVDLTGQLENPGESMPVSGKLEVDGYSVGDKQLQLSDGIQYDVVLTNAGDGILVTGMVRAHATGECDRCLEPASFDVAGEIEEYYLFEEPEDEEAYEDGFELVGEDRQVDLSGAINDAVVMDTPFVVLCRPDCLGICPTCGANLNEGDCGCADKAEQDWVDSDENPFAALKNLKLDD</sequence>
<protein>
    <submittedName>
        <fullName evidence="1">DUF177 domain-containing protein</fullName>
    </submittedName>
</protein>
<proteinExistence type="predicted"/>
<dbReference type="PANTHER" id="PTHR34374">
    <property type="entry name" value="LARGE RIBOSOMAL RNA SUBUNIT ACCUMULATION PROTEIN YCED HOMOLOG 1, CHLOROPLASTIC"/>
    <property type="match status" value="1"/>
</dbReference>
<dbReference type="Pfam" id="PF02620">
    <property type="entry name" value="YceD"/>
    <property type="match status" value="1"/>
</dbReference>
<gene>
    <name evidence="1" type="ORF">DXC81_04425</name>
</gene>
<dbReference type="PANTHER" id="PTHR34374:SF1">
    <property type="entry name" value="LARGE RIBOSOMAL RNA SUBUNIT ACCUMULATION PROTEIN YCED HOMOLOG 1, CHLOROPLASTIC"/>
    <property type="match status" value="1"/>
</dbReference>
<accession>A0A3E4QUR4</accession>
<name>A0A3E4QUR4_9ACTN</name>
<evidence type="ECO:0000313" key="1">
    <source>
        <dbReference type="EMBL" id="RGL10718.1"/>
    </source>
</evidence>
<dbReference type="InterPro" id="IPR003772">
    <property type="entry name" value="YceD"/>
</dbReference>
<dbReference type="EMBL" id="QSRJ01000004">
    <property type="protein sequence ID" value="RGL10718.1"/>
    <property type="molecule type" value="Genomic_DNA"/>
</dbReference>
<dbReference type="Proteomes" id="UP000260943">
    <property type="component" value="Unassembled WGS sequence"/>
</dbReference>
<dbReference type="AlphaFoldDB" id="A0A3E4QUR4"/>
<evidence type="ECO:0000313" key="2">
    <source>
        <dbReference type="Proteomes" id="UP000260943"/>
    </source>
</evidence>